<dbReference type="InterPro" id="IPR046385">
    <property type="entry name" value="DrpB"/>
</dbReference>
<gene>
    <name evidence="2" type="primary">yedR</name>
    <name evidence="2" type="ORF">NCTC8261_02946</name>
</gene>
<sequence length="123" mass="13350">MSYDLHHKSGVKFEYQGGQRHRSIGGKLALWVFYTFCGYFIWAMARCVWLMSAIQTDPVLGPISTPGSATEKWLNALSLASSGLFWGVLPGTPGLAKNRGIPPTLSQKRASTQGCKVVADMSG</sequence>
<protein>
    <submittedName>
        <fullName evidence="2">Membrane protein</fullName>
    </submittedName>
</protein>
<dbReference type="EMBL" id="UGXT01000002">
    <property type="protein sequence ID" value="SUH36675.1"/>
    <property type="molecule type" value="Genomic_DNA"/>
</dbReference>
<dbReference type="Proteomes" id="UP000254712">
    <property type="component" value="Unassembled WGS sequence"/>
</dbReference>
<accession>A0A379WR93</accession>
<organism evidence="2 3">
    <name type="scientific">Salmonella enterica I</name>
    <dbReference type="NCBI Taxonomy" id="59201"/>
    <lineage>
        <taxon>Bacteria</taxon>
        <taxon>Pseudomonadati</taxon>
        <taxon>Pseudomonadota</taxon>
        <taxon>Gammaproteobacteria</taxon>
        <taxon>Enterobacterales</taxon>
        <taxon>Enterobacteriaceae</taxon>
        <taxon>Salmonella</taxon>
    </lineage>
</organism>
<feature type="transmembrane region" description="Helical" evidence="1">
    <location>
        <begin position="28"/>
        <end position="52"/>
    </location>
</feature>
<evidence type="ECO:0000313" key="2">
    <source>
        <dbReference type="EMBL" id="SUH36675.1"/>
    </source>
</evidence>
<name>A0A379WR93_SALET</name>
<reference evidence="2 3" key="1">
    <citation type="submission" date="2018-06" db="EMBL/GenBank/DDBJ databases">
        <authorList>
            <consortium name="Pathogen Informatics"/>
            <person name="Doyle S."/>
        </authorList>
    </citation>
    <scope>NUCLEOTIDE SEQUENCE [LARGE SCALE GENOMIC DNA]</scope>
    <source>
        <strain evidence="2 3">NCTC8261</strain>
    </source>
</reference>
<keyword evidence="1" id="KW-1133">Transmembrane helix</keyword>
<evidence type="ECO:0000256" key="1">
    <source>
        <dbReference type="SAM" id="Phobius"/>
    </source>
</evidence>
<proteinExistence type="predicted"/>
<keyword evidence="1" id="KW-0472">Membrane</keyword>
<dbReference type="GO" id="GO:0051301">
    <property type="term" value="P:cell division"/>
    <property type="evidence" value="ECO:0007669"/>
    <property type="project" value="InterPro"/>
</dbReference>
<evidence type="ECO:0000313" key="3">
    <source>
        <dbReference type="Proteomes" id="UP000254712"/>
    </source>
</evidence>
<keyword evidence="1" id="KW-0812">Transmembrane</keyword>
<dbReference type="AlphaFoldDB" id="A0A379WR93"/>
<dbReference type="NCBIfam" id="NF038392">
    <property type="entry name" value="div_DrpB_YedR"/>
    <property type="match status" value="1"/>
</dbReference>